<dbReference type="PANTHER" id="PTHR30069">
    <property type="entry name" value="TONB-DEPENDENT OUTER MEMBRANE RECEPTOR"/>
    <property type="match status" value="1"/>
</dbReference>
<evidence type="ECO:0000256" key="8">
    <source>
        <dbReference type="ARBA" id="ARBA00023170"/>
    </source>
</evidence>
<dbReference type="EMBL" id="SOBW01000007">
    <property type="protein sequence ID" value="TDU43711.1"/>
    <property type="molecule type" value="Genomic_DNA"/>
</dbReference>
<feature type="chain" id="PRO_5020466289" evidence="12">
    <location>
        <begin position="21"/>
        <end position="916"/>
    </location>
</feature>
<dbReference type="InterPro" id="IPR037066">
    <property type="entry name" value="Plug_dom_sf"/>
</dbReference>
<sequence length="916" mass="100109">MKTILKIMMLFCVALTYSQTTVTGKITDTNGQPLPGANIIVVGTSTGAISDFDGNYTLNAPQTPPFSIQVSSVGFDTVTKEVTATTQTIDFQLTEGTSLDEVVISASRTPERVFESPVTVERFGLKEIKNTASAGFYDGLENLKGVDVNTNSLTFKSVNTRGFATFANTRFMQLVDGMDNSSPALNFPIGNLVGMNETDVLSVELLPGAASALYGANAFNGILFMRSKNPFDFQGISGYHKQGITSQDASGDNTYRDSGIRMAYKFTDHFAAKVNFGWLKGTDWTANNYAGKPGSGDTRASIGYDGYNIYGDEVSTNIRAASGGLGVIPDVVVSRTGYEERHLTDYNAESIKADWGLYFRPWANDFEIQYVGKVGTGSTIYQGTNRYAIDNFTQQQHKIEVRNDNFFVRGYVVSDNAGDSYDMVFTGININRAWKPDTQWFGEYIQTYAGATFNGATDAQAHAAARAVAETGRYEPGSPEFKDAFDRIITNPDFSQGSQFKDQSKYTHADGNYNFSHLWDVIDIQVGGSYRKYELNSSGTIYTDYDGSIPYSEFGVYTQLQKNFDLGEEMKLKMTASARYDKSEFFDGFLSPRLSAGLTVNPNHNIRASVQTGFRNPTTQDLFIGLDAGRAVLVGSAPSNLDRYSRTYNISAAGQSGFGQPAQVTQTGGAAYTNSYLASSVTAFAQSENPADLQIGNSALVTPEKITTAEVGYRGKLGKVIVDMSVYYNKYQDFISGEVVVAPFYGTAGDNGLSIAAIANGDYKVYQTYTNSKADVNSYGGSIGINTKIFGDFDLGGSYTYTKQDFDQAAFPDFKTSFNTPEHKAKINFGNTNLFKNFGFNTAWRWSDDYFWQATFGDGAIPAYHSLDAQINYTVPSIKSTFKAGATNVLGEEYFTAIGTGSIGSMYYISWTINNL</sequence>
<dbReference type="InterPro" id="IPR036942">
    <property type="entry name" value="Beta-barrel_TonB_sf"/>
</dbReference>
<dbReference type="InterPro" id="IPR039426">
    <property type="entry name" value="TonB-dep_rcpt-like"/>
</dbReference>
<organism evidence="15 16">
    <name type="scientific">Gelidibacter sediminis</name>
    <dbReference type="NCBI Taxonomy" id="1608710"/>
    <lineage>
        <taxon>Bacteria</taxon>
        <taxon>Pseudomonadati</taxon>
        <taxon>Bacteroidota</taxon>
        <taxon>Flavobacteriia</taxon>
        <taxon>Flavobacteriales</taxon>
        <taxon>Flavobacteriaceae</taxon>
        <taxon>Gelidibacter</taxon>
    </lineage>
</organism>
<feature type="domain" description="TonB-dependent receptor plug" evidence="14">
    <location>
        <begin position="114"/>
        <end position="222"/>
    </location>
</feature>
<evidence type="ECO:0000256" key="4">
    <source>
        <dbReference type="ARBA" id="ARBA00022692"/>
    </source>
</evidence>
<keyword evidence="2 10" id="KW-0813">Transport</keyword>
<dbReference type="Gene3D" id="2.60.40.1120">
    <property type="entry name" value="Carboxypeptidase-like, regulatory domain"/>
    <property type="match status" value="1"/>
</dbReference>
<comment type="subcellular location">
    <subcellularLocation>
        <location evidence="1 10">Cell outer membrane</location>
        <topology evidence="1 10">Multi-pass membrane protein</topology>
    </subcellularLocation>
</comment>
<keyword evidence="7 10" id="KW-0472">Membrane</keyword>
<protein>
    <submittedName>
        <fullName evidence="15">TonB-dependent receptor-like protein</fullName>
    </submittedName>
</protein>
<dbReference type="PROSITE" id="PS52016">
    <property type="entry name" value="TONB_DEPENDENT_REC_3"/>
    <property type="match status" value="1"/>
</dbReference>
<dbReference type="InterPro" id="IPR000531">
    <property type="entry name" value="Beta-barrel_TonB"/>
</dbReference>
<dbReference type="Pfam" id="PF13715">
    <property type="entry name" value="CarbopepD_reg_2"/>
    <property type="match status" value="1"/>
</dbReference>
<dbReference type="GO" id="GO:0015344">
    <property type="term" value="F:siderophore uptake transmembrane transporter activity"/>
    <property type="evidence" value="ECO:0007669"/>
    <property type="project" value="TreeGrafter"/>
</dbReference>
<dbReference type="InterPro" id="IPR008969">
    <property type="entry name" value="CarboxyPept-like_regulatory"/>
</dbReference>
<name>A0A4R7QA01_9FLAO</name>
<feature type="signal peptide" evidence="12">
    <location>
        <begin position="1"/>
        <end position="20"/>
    </location>
</feature>
<evidence type="ECO:0000256" key="9">
    <source>
        <dbReference type="ARBA" id="ARBA00023237"/>
    </source>
</evidence>
<comment type="caution">
    <text evidence="15">The sequence shown here is derived from an EMBL/GenBank/DDBJ whole genome shotgun (WGS) entry which is preliminary data.</text>
</comment>
<dbReference type="Proteomes" id="UP000294689">
    <property type="component" value="Unassembled WGS sequence"/>
</dbReference>
<evidence type="ECO:0000259" key="14">
    <source>
        <dbReference type="Pfam" id="PF07715"/>
    </source>
</evidence>
<dbReference type="OrthoDB" id="1109208at2"/>
<dbReference type="Pfam" id="PF00593">
    <property type="entry name" value="TonB_dep_Rec_b-barrel"/>
    <property type="match status" value="1"/>
</dbReference>
<dbReference type="Pfam" id="PF07715">
    <property type="entry name" value="Plug"/>
    <property type="match status" value="1"/>
</dbReference>
<reference evidence="15 16" key="1">
    <citation type="submission" date="2019-03" db="EMBL/GenBank/DDBJ databases">
        <title>Genomic Encyclopedia of Archaeal and Bacterial Type Strains, Phase II (KMG-II): from individual species to whole genera.</title>
        <authorList>
            <person name="Goeker M."/>
        </authorList>
    </citation>
    <scope>NUCLEOTIDE SEQUENCE [LARGE SCALE GENOMIC DNA]</scope>
    <source>
        <strain evidence="15 16">DSM 28135</strain>
    </source>
</reference>
<evidence type="ECO:0000259" key="13">
    <source>
        <dbReference type="Pfam" id="PF00593"/>
    </source>
</evidence>
<evidence type="ECO:0000256" key="10">
    <source>
        <dbReference type="PROSITE-ProRule" id="PRU01360"/>
    </source>
</evidence>
<gene>
    <name evidence="15" type="ORF">BXY82_1128</name>
</gene>
<dbReference type="Gene3D" id="2.40.170.20">
    <property type="entry name" value="TonB-dependent receptor, beta-barrel domain"/>
    <property type="match status" value="1"/>
</dbReference>
<dbReference type="AlphaFoldDB" id="A0A4R7QA01"/>
<dbReference type="Gene3D" id="2.170.130.10">
    <property type="entry name" value="TonB-dependent receptor, plug domain"/>
    <property type="match status" value="1"/>
</dbReference>
<evidence type="ECO:0000256" key="3">
    <source>
        <dbReference type="ARBA" id="ARBA00022452"/>
    </source>
</evidence>
<dbReference type="PANTHER" id="PTHR30069:SF29">
    <property type="entry name" value="HEMOGLOBIN AND HEMOGLOBIN-HAPTOGLOBIN-BINDING PROTEIN 1-RELATED"/>
    <property type="match status" value="1"/>
</dbReference>
<keyword evidence="4 10" id="KW-0812">Transmembrane</keyword>
<evidence type="ECO:0000256" key="6">
    <source>
        <dbReference type="ARBA" id="ARBA00023077"/>
    </source>
</evidence>
<keyword evidence="9 10" id="KW-0998">Cell outer membrane</keyword>
<evidence type="ECO:0000313" key="16">
    <source>
        <dbReference type="Proteomes" id="UP000294689"/>
    </source>
</evidence>
<evidence type="ECO:0000256" key="11">
    <source>
        <dbReference type="RuleBase" id="RU003357"/>
    </source>
</evidence>
<evidence type="ECO:0000256" key="5">
    <source>
        <dbReference type="ARBA" id="ARBA00022729"/>
    </source>
</evidence>
<evidence type="ECO:0000313" key="15">
    <source>
        <dbReference type="EMBL" id="TDU43711.1"/>
    </source>
</evidence>
<keyword evidence="6 11" id="KW-0798">TonB box</keyword>
<comment type="similarity">
    <text evidence="10 11">Belongs to the TonB-dependent receptor family.</text>
</comment>
<keyword evidence="3 10" id="KW-1134">Transmembrane beta strand</keyword>
<evidence type="ECO:0000256" key="12">
    <source>
        <dbReference type="SAM" id="SignalP"/>
    </source>
</evidence>
<accession>A0A4R7QA01</accession>
<dbReference type="GO" id="GO:0009279">
    <property type="term" value="C:cell outer membrane"/>
    <property type="evidence" value="ECO:0007669"/>
    <property type="project" value="UniProtKB-SubCell"/>
</dbReference>
<dbReference type="InterPro" id="IPR012910">
    <property type="entry name" value="Plug_dom"/>
</dbReference>
<evidence type="ECO:0000256" key="2">
    <source>
        <dbReference type="ARBA" id="ARBA00022448"/>
    </source>
</evidence>
<dbReference type="RefSeq" id="WP_133757151.1">
    <property type="nucleotide sequence ID" value="NZ_SOBW01000007.1"/>
</dbReference>
<proteinExistence type="inferred from homology"/>
<keyword evidence="8 15" id="KW-0675">Receptor</keyword>
<evidence type="ECO:0000256" key="1">
    <source>
        <dbReference type="ARBA" id="ARBA00004571"/>
    </source>
</evidence>
<dbReference type="SUPFAM" id="SSF49464">
    <property type="entry name" value="Carboxypeptidase regulatory domain-like"/>
    <property type="match status" value="1"/>
</dbReference>
<keyword evidence="16" id="KW-1185">Reference proteome</keyword>
<evidence type="ECO:0000256" key="7">
    <source>
        <dbReference type="ARBA" id="ARBA00023136"/>
    </source>
</evidence>
<dbReference type="SUPFAM" id="SSF56935">
    <property type="entry name" value="Porins"/>
    <property type="match status" value="1"/>
</dbReference>
<keyword evidence="5 12" id="KW-0732">Signal</keyword>
<feature type="domain" description="TonB-dependent receptor-like beta-barrel" evidence="13">
    <location>
        <begin position="395"/>
        <end position="889"/>
    </location>
</feature>
<dbReference type="GO" id="GO:0044718">
    <property type="term" value="P:siderophore transmembrane transport"/>
    <property type="evidence" value="ECO:0007669"/>
    <property type="project" value="TreeGrafter"/>
</dbReference>